<accession>A0A3R8L0C6</accession>
<dbReference type="Pfam" id="PF12464">
    <property type="entry name" value="Mac"/>
    <property type="match status" value="1"/>
</dbReference>
<dbReference type="EMBL" id="RHJS01000002">
    <property type="protein sequence ID" value="RRK32281.1"/>
    <property type="molecule type" value="Genomic_DNA"/>
</dbReference>
<reference evidence="4" key="1">
    <citation type="submission" date="2018-10" db="EMBL/GenBank/DDBJ databases">
        <title>Schaedlerella arabinophila gen. nov. sp. nov., isolated from the mouse intestinal tract and comparative analysis with the genome of the closely related altered Schaedler flora strain ASF502.</title>
        <authorList>
            <person name="Miyake S."/>
            <person name="Soh M."/>
            <person name="Seedorf H."/>
        </authorList>
    </citation>
    <scope>NUCLEOTIDE SEQUENCE [LARGE SCALE GENOMIC DNA]</scope>
    <source>
        <strain evidence="4">DSM 106076</strain>
    </source>
</reference>
<evidence type="ECO:0000259" key="3">
    <source>
        <dbReference type="Pfam" id="PF12464"/>
    </source>
</evidence>
<evidence type="ECO:0000313" key="4">
    <source>
        <dbReference type="EMBL" id="RRK32281.1"/>
    </source>
</evidence>
<sequence length="51" mass="5943">MTEQEKMKKGYLWGNEEENMALQARAKSLVNQFNSLPPEAMDERAELLKMI</sequence>
<evidence type="ECO:0000256" key="1">
    <source>
        <dbReference type="ARBA" id="ARBA00007274"/>
    </source>
</evidence>
<dbReference type="RefSeq" id="WP_125127771.1">
    <property type="nucleotide sequence ID" value="NZ_CASCYM010000050.1"/>
</dbReference>
<evidence type="ECO:0000256" key="2">
    <source>
        <dbReference type="ARBA" id="ARBA00022679"/>
    </source>
</evidence>
<comment type="caution">
    <text evidence="4">The sequence shown here is derived from an EMBL/GenBank/DDBJ whole genome shotgun (WGS) entry which is preliminary data.</text>
</comment>
<keyword evidence="2" id="KW-0808">Transferase</keyword>
<feature type="domain" description="Maltose/galactoside acetyltransferase" evidence="3">
    <location>
        <begin position="15"/>
        <end position="49"/>
    </location>
</feature>
<gene>
    <name evidence="4" type="ORF">EBB54_13610</name>
</gene>
<dbReference type="InterPro" id="IPR024688">
    <property type="entry name" value="Mac_dom"/>
</dbReference>
<evidence type="ECO:0000313" key="5">
    <source>
        <dbReference type="Proteomes" id="UP000274920"/>
    </source>
</evidence>
<dbReference type="Proteomes" id="UP000274920">
    <property type="component" value="Unassembled WGS sequence"/>
</dbReference>
<dbReference type="AlphaFoldDB" id="A0A3R8L0C6"/>
<comment type="similarity">
    <text evidence="1">Belongs to the transferase hexapeptide repeat family.</text>
</comment>
<dbReference type="GO" id="GO:0016407">
    <property type="term" value="F:acetyltransferase activity"/>
    <property type="evidence" value="ECO:0007669"/>
    <property type="project" value="InterPro"/>
</dbReference>
<proteinExistence type="inferred from homology"/>
<keyword evidence="5" id="KW-1185">Reference proteome</keyword>
<protein>
    <recommendedName>
        <fullName evidence="3">Maltose/galactoside acetyltransferase domain-containing protein</fullName>
    </recommendedName>
</protein>
<name>A0A3R8L0C6_9FIRM</name>
<organism evidence="4 5">
    <name type="scientific">Schaedlerella arabinosiphila</name>
    <dbReference type="NCBI Taxonomy" id="2044587"/>
    <lineage>
        <taxon>Bacteria</taxon>
        <taxon>Bacillati</taxon>
        <taxon>Bacillota</taxon>
        <taxon>Clostridia</taxon>
        <taxon>Lachnospirales</taxon>
        <taxon>Lachnospiraceae</taxon>
        <taxon>Schaedlerella</taxon>
    </lineage>
</organism>